<proteinExistence type="predicted"/>
<organism evidence="1 2">
    <name type="scientific">Roseivirga echinicomitans</name>
    <dbReference type="NCBI Taxonomy" id="296218"/>
    <lineage>
        <taxon>Bacteria</taxon>
        <taxon>Pseudomonadati</taxon>
        <taxon>Bacteroidota</taxon>
        <taxon>Cytophagia</taxon>
        <taxon>Cytophagales</taxon>
        <taxon>Roseivirgaceae</taxon>
        <taxon>Roseivirga</taxon>
    </lineage>
</organism>
<dbReference type="PANTHER" id="PTHR43415:SF3">
    <property type="entry name" value="GNAT-FAMILY ACETYLTRANSFERASE"/>
    <property type="match status" value="1"/>
</dbReference>
<dbReference type="AlphaFoldDB" id="A0A150XVR3"/>
<dbReference type="EMBL" id="LRDB01000002">
    <property type="protein sequence ID" value="KYG82851.1"/>
    <property type="molecule type" value="Genomic_DNA"/>
</dbReference>
<name>A0A150XVR3_9BACT</name>
<evidence type="ECO:0000313" key="2">
    <source>
        <dbReference type="Proteomes" id="UP000075615"/>
    </source>
</evidence>
<comment type="caution">
    <text evidence="1">The sequence shown here is derived from an EMBL/GenBank/DDBJ whole genome shotgun (WGS) entry which is preliminary data.</text>
</comment>
<dbReference type="Proteomes" id="UP000075615">
    <property type="component" value="Unassembled WGS sequence"/>
</dbReference>
<dbReference type="InterPro" id="IPR016181">
    <property type="entry name" value="Acyl_CoA_acyltransferase"/>
</dbReference>
<dbReference type="SUPFAM" id="SSF55729">
    <property type="entry name" value="Acyl-CoA N-acyltransferases (Nat)"/>
    <property type="match status" value="1"/>
</dbReference>
<reference evidence="1 2" key="1">
    <citation type="submission" date="2016-01" db="EMBL/GenBank/DDBJ databases">
        <title>Genome sequencing of Roseivirga echinicomitans KMM 6058.</title>
        <authorList>
            <person name="Selvaratnam C."/>
            <person name="Thevarajoo S."/>
            <person name="Goh K.M."/>
            <person name="Ee R."/>
            <person name="Chan K.-G."/>
            <person name="Chong C.S."/>
        </authorList>
    </citation>
    <scope>NUCLEOTIDE SEQUENCE [LARGE SCALE GENOMIC DNA]</scope>
    <source>
        <strain evidence="1 2">KMM 6058</strain>
    </source>
</reference>
<protein>
    <submittedName>
        <fullName evidence="1">Ribosomal-protein-serine acetyltransferase</fullName>
    </submittedName>
</protein>
<keyword evidence="1" id="KW-0808">Transferase</keyword>
<dbReference type="OrthoDB" id="6290225at2"/>
<sequence length="186" mass="22250">MSKEYKVLTTQVFAHGEYSIVPIRDQDRYDIMQWRNEQIYHLRQAEPLTKERQDAYFDNVISSLFEQEKPHQILFSFLKKGECIGYGGLVHINWQDKHAEISFIMNTELEENFFVSNWKMFLTLIESVAFRELNLNKIVTYAFDLRPQIYTIFEQCGFKEEARLKEHVFYNGHFINVVIHGKLNKN</sequence>
<dbReference type="RefSeq" id="WP_068412120.1">
    <property type="nucleotide sequence ID" value="NZ_LRDB01000002.1"/>
</dbReference>
<dbReference type="STRING" id="296218.AWN68_13790"/>
<accession>A0A150XVR3</accession>
<dbReference type="Pfam" id="PF13420">
    <property type="entry name" value="Acetyltransf_4"/>
    <property type="match status" value="1"/>
</dbReference>
<evidence type="ECO:0000313" key="1">
    <source>
        <dbReference type="EMBL" id="KYG82851.1"/>
    </source>
</evidence>
<dbReference type="Gene3D" id="3.40.630.30">
    <property type="match status" value="1"/>
</dbReference>
<dbReference type="GO" id="GO:0016740">
    <property type="term" value="F:transferase activity"/>
    <property type="evidence" value="ECO:0007669"/>
    <property type="project" value="UniProtKB-KW"/>
</dbReference>
<keyword evidence="2" id="KW-1185">Reference proteome</keyword>
<gene>
    <name evidence="1" type="ORF">AWN68_13790</name>
</gene>
<dbReference type="PANTHER" id="PTHR43415">
    <property type="entry name" value="SPERMIDINE N(1)-ACETYLTRANSFERASE"/>
    <property type="match status" value="1"/>
</dbReference>